<comment type="caution">
    <text evidence="11">The sequence shown here is derived from an EMBL/GenBank/DDBJ whole genome shotgun (WGS) entry which is preliminary data.</text>
</comment>
<name>A0A1R4I0H1_9GAMM</name>
<keyword evidence="7 9" id="KW-0472">Membrane</keyword>
<evidence type="ECO:0000256" key="3">
    <source>
        <dbReference type="ARBA" id="ARBA00022475"/>
    </source>
</evidence>
<dbReference type="PANTHER" id="PTHR35011">
    <property type="entry name" value="2,3-DIKETO-L-GULONATE TRAP TRANSPORTER SMALL PERMEASE PROTEIN YIAM"/>
    <property type="match status" value="1"/>
</dbReference>
<dbReference type="GO" id="GO:0022857">
    <property type="term" value="F:transmembrane transporter activity"/>
    <property type="evidence" value="ECO:0007669"/>
    <property type="project" value="UniProtKB-UniRule"/>
</dbReference>
<dbReference type="OrthoDB" id="2085311at2"/>
<comment type="subunit">
    <text evidence="9">The complex comprises the extracytoplasmic solute receptor protein and the two transmembrane proteins.</text>
</comment>
<evidence type="ECO:0000259" key="10">
    <source>
        <dbReference type="Pfam" id="PF04290"/>
    </source>
</evidence>
<keyword evidence="4 9" id="KW-0997">Cell inner membrane</keyword>
<evidence type="ECO:0000313" key="12">
    <source>
        <dbReference type="Proteomes" id="UP000196331"/>
    </source>
</evidence>
<gene>
    <name evidence="11" type="ORF">CZ787_09115</name>
</gene>
<dbReference type="GO" id="GO:0015740">
    <property type="term" value="P:C4-dicarboxylate transport"/>
    <property type="evidence" value="ECO:0007669"/>
    <property type="project" value="TreeGrafter"/>
</dbReference>
<dbReference type="PANTHER" id="PTHR35011:SF2">
    <property type="entry name" value="2,3-DIKETO-L-GULONATE TRAP TRANSPORTER SMALL PERMEASE PROTEIN YIAM"/>
    <property type="match status" value="1"/>
</dbReference>
<comment type="subcellular location">
    <subcellularLocation>
        <location evidence="1 9">Cell inner membrane</location>
        <topology evidence="1 9">Multi-pass membrane protein</topology>
    </subcellularLocation>
</comment>
<feature type="transmembrane region" description="Helical" evidence="9">
    <location>
        <begin position="12"/>
        <end position="32"/>
    </location>
</feature>
<proteinExistence type="inferred from homology"/>
<evidence type="ECO:0000256" key="1">
    <source>
        <dbReference type="ARBA" id="ARBA00004429"/>
    </source>
</evidence>
<evidence type="ECO:0000256" key="4">
    <source>
        <dbReference type="ARBA" id="ARBA00022519"/>
    </source>
</evidence>
<organism evidence="11 12">
    <name type="scientific">Halomonas citrativorans</name>
    <dbReference type="NCBI Taxonomy" id="2742612"/>
    <lineage>
        <taxon>Bacteria</taxon>
        <taxon>Pseudomonadati</taxon>
        <taxon>Pseudomonadota</taxon>
        <taxon>Gammaproteobacteria</taxon>
        <taxon>Oceanospirillales</taxon>
        <taxon>Halomonadaceae</taxon>
        <taxon>Halomonas</taxon>
    </lineage>
</organism>
<evidence type="ECO:0000256" key="5">
    <source>
        <dbReference type="ARBA" id="ARBA00022692"/>
    </source>
</evidence>
<accession>A0A1R4I0H1</accession>
<keyword evidence="2 9" id="KW-0813">Transport</keyword>
<evidence type="ECO:0000256" key="7">
    <source>
        <dbReference type="ARBA" id="ARBA00023136"/>
    </source>
</evidence>
<keyword evidence="6 9" id="KW-1133">Transmembrane helix</keyword>
<evidence type="ECO:0000313" key="11">
    <source>
        <dbReference type="EMBL" id="SJN12883.1"/>
    </source>
</evidence>
<dbReference type="InterPro" id="IPR055348">
    <property type="entry name" value="DctQ"/>
</dbReference>
<dbReference type="Proteomes" id="UP000196331">
    <property type="component" value="Unassembled WGS sequence"/>
</dbReference>
<reference evidence="11 12" key="1">
    <citation type="submission" date="2017-02" db="EMBL/GenBank/DDBJ databases">
        <authorList>
            <person name="Dridi B."/>
        </authorList>
    </citation>
    <scope>NUCLEOTIDE SEQUENCE [LARGE SCALE GENOMIC DNA]</scope>
    <source>
        <strain evidence="11 12">JB380</strain>
    </source>
</reference>
<keyword evidence="5 9" id="KW-0812">Transmembrane</keyword>
<evidence type="ECO:0000256" key="2">
    <source>
        <dbReference type="ARBA" id="ARBA00022448"/>
    </source>
</evidence>
<evidence type="ECO:0000256" key="9">
    <source>
        <dbReference type="RuleBase" id="RU369079"/>
    </source>
</evidence>
<sequence>MLTLHAAIDKILKFVCCLLFISMVGVASWQVIARYVLNNPSTVSEALLRFSLVWLSMLAIAYVTGQREHVRLTLLTDKLTGNWRFFSDFSIELLFIIFAAVVLIYGGMQATSNSMSQIYPMLNIPKGLLYLSLPVSGSLIIVYCLNNCLILYKNKYFIRRETP</sequence>
<feature type="transmembrane region" description="Helical" evidence="9">
    <location>
        <begin position="85"/>
        <end position="108"/>
    </location>
</feature>
<dbReference type="InterPro" id="IPR007387">
    <property type="entry name" value="TRAP_DctQ"/>
</dbReference>
<feature type="transmembrane region" description="Helical" evidence="9">
    <location>
        <begin position="128"/>
        <end position="152"/>
    </location>
</feature>
<feature type="domain" description="Tripartite ATP-independent periplasmic transporters DctQ component" evidence="10">
    <location>
        <begin position="23"/>
        <end position="148"/>
    </location>
</feature>
<feature type="transmembrane region" description="Helical" evidence="9">
    <location>
        <begin position="47"/>
        <end position="64"/>
    </location>
</feature>
<dbReference type="EMBL" id="FUKM01000033">
    <property type="protein sequence ID" value="SJN12883.1"/>
    <property type="molecule type" value="Genomic_DNA"/>
</dbReference>
<dbReference type="Pfam" id="PF04290">
    <property type="entry name" value="DctQ"/>
    <property type="match status" value="1"/>
</dbReference>
<comment type="function">
    <text evidence="9">Part of the tripartite ATP-independent periplasmic (TRAP) transport system.</text>
</comment>
<evidence type="ECO:0000256" key="6">
    <source>
        <dbReference type="ARBA" id="ARBA00022989"/>
    </source>
</evidence>
<comment type="similarity">
    <text evidence="8 9">Belongs to the TRAP transporter small permease family.</text>
</comment>
<keyword evidence="3" id="KW-1003">Cell membrane</keyword>
<dbReference type="GO" id="GO:0005886">
    <property type="term" value="C:plasma membrane"/>
    <property type="evidence" value="ECO:0007669"/>
    <property type="project" value="UniProtKB-SubCell"/>
</dbReference>
<dbReference type="AlphaFoldDB" id="A0A1R4I0H1"/>
<dbReference type="RefSeq" id="WP_087108295.1">
    <property type="nucleotide sequence ID" value="NZ_FUKM01000033.1"/>
</dbReference>
<protein>
    <recommendedName>
        <fullName evidence="9">TRAP transporter small permease protein</fullName>
    </recommendedName>
</protein>
<evidence type="ECO:0000256" key="8">
    <source>
        <dbReference type="ARBA" id="ARBA00038436"/>
    </source>
</evidence>